<dbReference type="InterPro" id="IPR016181">
    <property type="entry name" value="Acyl_CoA_acyltransferase"/>
</dbReference>
<sequence>MDAVTATLAPARRATVRPMDAGDLPFVARLHRRYLPEGFFVRLGDAFLRSYYRSYLTSPASVALIGEVDGVRAGFLVGTVDHGTYARHVGRHHRAKLLAAGVWALLRRPGLARTLVAGRLAGYRATLRRARARPAAVDRPTRFGVLSHLAVEKAMRRSGLGRAMVQSYAGIALLHGTRRLRLVARAESSAARGLYLSLGWLPGEEYRDGDGVRWTPFTREL</sequence>
<reference evidence="2 3" key="2">
    <citation type="submission" date="2020-03" db="EMBL/GenBank/DDBJ databases">
        <authorList>
            <person name="Ichikawa N."/>
            <person name="Kimura A."/>
            <person name="Kitahashi Y."/>
            <person name="Uohara A."/>
        </authorList>
    </citation>
    <scope>NUCLEOTIDE SEQUENCE [LARGE SCALE GENOMIC DNA]</scope>
    <source>
        <strain evidence="2 3">NBRC 108639</strain>
    </source>
</reference>
<evidence type="ECO:0000313" key="3">
    <source>
        <dbReference type="Proteomes" id="UP000482800"/>
    </source>
</evidence>
<dbReference type="Pfam" id="PF13673">
    <property type="entry name" value="Acetyltransf_10"/>
    <property type="match status" value="1"/>
</dbReference>
<feature type="domain" description="N-acetyltransferase" evidence="1">
    <location>
        <begin position="14"/>
        <end position="221"/>
    </location>
</feature>
<accession>A0A6V8KNS1</accession>
<dbReference type="Proteomes" id="UP000482800">
    <property type="component" value="Unassembled WGS sequence"/>
</dbReference>
<organism evidence="2 3">
    <name type="scientific">Phytohabitans houttuyneae</name>
    <dbReference type="NCBI Taxonomy" id="1076126"/>
    <lineage>
        <taxon>Bacteria</taxon>
        <taxon>Bacillati</taxon>
        <taxon>Actinomycetota</taxon>
        <taxon>Actinomycetes</taxon>
        <taxon>Micromonosporales</taxon>
        <taxon>Micromonosporaceae</taxon>
    </lineage>
</organism>
<dbReference type="Gene3D" id="3.40.630.30">
    <property type="match status" value="1"/>
</dbReference>
<evidence type="ECO:0000313" key="2">
    <source>
        <dbReference type="EMBL" id="GFJ84238.1"/>
    </source>
</evidence>
<reference evidence="2 3" key="1">
    <citation type="submission" date="2020-03" db="EMBL/GenBank/DDBJ databases">
        <title>Whole genome shotgun sequence of Phytohabitans houttuyneae NBRC 108639.</title>
        <authorList>
            <person name="Komaki H."/>
            <person name="Tamura T."/>
        </authorList>
    </citation>
    <scope>NUCLEOTIDE SEQUENCE [LARGE SCALE GENOMIC DNA]</scope>
    <source>
        <strain evidence="2 3">NBRC 108639</strain>
    </source>
</reference>
<evidence type="ECO:0000259" key="1">
    <source>
        <dbReference type="PROSITE" id="PS51186"/>
    </source>
</evidence>
<comment type="caution">
    <text evidence="2">The sequence shown here is derived from an EMBL/GenBank/DDBJ whole genome shotgun (WGS) entry which is preliminary data.</text>
</comment>
<keyword evidence="3" id="KW-1185">Reference proteome</keyword>
<dbReference type="EMBL" id="BLPF01000003">
    <property type="protein sequence ID" value="GFJ84238.1"/>
    <property type="molecule type" value="Genomic_DNA"/>
</dbReference>
<dbReference type="PROSITE" id="PS51186">
    <property type="entry name" value="GNAT"/>
    <property type="match status" value="1"/>
</dbReference>
<dbReference type="InterPro" id="IPR000182">
    <property type="entry name" value="GNAT_dom"/>
</dbReference>
<name>A0A6V8KNS1_9ACTN</name>
<dbReference type="GO" id="GO:0016747">
    <property type="term" value="F:acyltransferase activity, transferring groups other than amino-acyl groups"/>
    <property type="evidence" value="ECO:0007669"/>
    <property type="project" value="InterPro"/>
</dbReference>
<gene>
    <name evidence="2" type="ORF">Phou_084180</name>
</gene>
<protein>
    <recommendedName>
        <fullName evidence="1">N-acetyltransferase domain-containing protein</fullName>
    </recommendedName>
</protein>
<dbReference type="SUPFAM" id="SSF55729">
    <property type="entry name" value="Acyl-CoA N-acyltransferases (Nat)"/>
    <property type="match status" value="1"/>
</dbReference>
<dbReference type="AlphaFoldDB" id="A0A6V8KNS1"/>
<proteinExistence type="predicted"/>